<accession>A0A2K8MIU1</accession>
<dbReference type="InterPro" id="IPR004045">
    <property type="entry name" value="Glutathione_S-Trfase_N"/>
</dbReference>
<keyword evidence="3" id="KW-0808">Transferase</keyword>
<proteinExistence type="predicted"/>
<dbReference type="OrthoDB" id="9813092at2"/>
<dbReference type="Pfam" id="PF13410">
    <property type="entry name" value="GST_C_2"/>
    <property type="match status" value="1"/>
</dbReference>
<dbReference type="SUPFAM" id="SSF52833">
    <property type="entry name" value="Thioredoxin-like"/>
    <property type="match status" value="1"/>
</dbReference>
<evidence type="ECO:0000259" key="2">
    <source>
        <dbReference type="PROSITE" id="PS50404"/>
    </source>
</evidence>
<dbReference type="GO" id="GO:0016740">
    <property type="term" value="F:transferase activity"/>
    <property type="evidence" value="ECO:0007669"/>
    <property type="project" value="UniProtKB-KW"/>
</dbReference>
<dbReference type="KEGG" id="sphc:CVN68_11230"/>
<dbReference type="Pfam" id="PF13417">
    <property type="entry name" value="GST_N_3"/>
    <property type="match status" value="1"/>
</dbReference>
<feature type="region of interest" description="Disordered" evidence="1">
    <location>
        <begin position="1"/>
        <end position="23"/>
    </location>
</feature>
<dbReference type="PANTHER" id="PTHR43968">
    <property type="match status" value="1"/>
</dbReference>
<keyword evidence="4" id="KW-1185">Reference proteome</keyword>
<dbReference type="PANTHER" id="PTHR43968:SF6">
    <property type="entry name" value="GLUTATHIONE S-TRANSFERASE OMEGA"/>
    <property type="match status" value="1"/>
</dbReference>
<evidence type="ECO:0000313" key="3">
    <source>
        <dbReference type="EMBL" id="ATY32476.1"/>
    </source>
</evidence>
<evidence type="ECO:0000313" key="4">
    <source>
        <dbReference type="Proteomes" id="UP000229081"/>
    </source>
</evidence>
<dbReference type="AlphaFoldDB" id="A0A2K8MIU1"/>
<reference evidence="3 4" key="1">
    <citation type="submission" date="2017-11" db="EMBL/GenBank/DDBJ databases">
        <title>Complete genome sequence of Sphingomonas sp. Strain Cra20, a psychrotolerant potential plant growth promoting rhizobacteria.</title>
        <authorList>
            <person name="Luo Y."/>
        </authorList>
    </citation>
    <scope>NUCLEOTIDE SEQUENCE [LARGE SCALE GENOMIC DNA]</scope>
    <source>
        <strain evidence="3 4">Cra20</strain>
    </source>
</reference>
<dbReference type="CDD" id="cd03196">
    <property type="entry name" value="GST_C_5"/>
    <property type="match status" value="1"/>
</dbReference>
<dbReference type="InterPro" id="IPR036282">
    <property type="entry name" value="Glutathione-S-Trfase_C_sf"/>
</dbReference>
<protein>
    <submittedName>
        <fullName evidence="3">Glutathione S-transferase</fullName>
    </submittedName>
</protein>
<dbReference type="Gene3D" id="1.20.1050.10">
    <property type="match status" value="1"/>
</dbReference>
<sequence>MPSGPTRSASATPNGTARRSWRRRAARHISARALWSTRLTEPILYSFRRCPYAMRARMALTVSETVCEIREVRLRDKPAELIAASPKATVPVLVLPDGWVIDESLDIMRWALGRNDPEGWLAGDDAALIHANDGPFKHHLDRYKYPDRHASDPAEHRALGLAMLERLEARLAAGAYLCGEQRSLTDAAIMPFVRQFAAVDRDWFAAQPLPGVQRWLAGQIASDLFAAVMVQRPQWRPI</sequence>
<organism evidence="3 4">
    <name type="scientific">Sphingomonas psychrotolerans</name>
    <dbReference type="NCBI Taxonomy" id="1327635"/>
    <lineage>
        <taxon>Bacteria</taxon>
        <taxon>Pseudomonadati</taxon>
        <taxon>Pseudomonadota</taxon>
        <taxon>Alphaproteobacteria</taxon>
        <taxon>Sphingomonadales</taxon>
        <taxon>Sphingomonadaceae</taxon>
        <taxon>Sphingomonas</taxon>
    </lineage>
</organism>
<evidence type="ECO:0000256" key="1">
    <source>
        <dbReference type="SAM" id="MobiDB-lite"/>
    </source>
</evidence>
<dbReference type="InterPro" id="IPR050983">
    <property type="entry name" value="GST_Omega/HSP26"/>
</dbReference>
<dbReference type="CDD" id="cd03060">
    <property type="entry name" value="GST_N_Omega_like"/>
    <property type="match status" value="1"/>
</dbReference>
<dbReference type="Proteomes" id="UP000229081">
    <property type="component" value="Chromosome"/>
</dbReference>
<dbReference type="PROSITE" id="PS50404">
    <property type="entry name" value="GST_NTER"/>
    <property type="match status" value="1"/>
</dbReference>
<dbReference type="InterPro" id="IPR036249">
    <property type="entry name" value="Thioredoxin-like_sf"/>
</dbReference>
<dbReference type="EMBL" id="CP024923">
    <property type="protein sequence ID" value="ATY32476.1"/>
    <property type="molecule type" value="Genomic_DNA"/>
</dbReference>
<dbReference type="GO" id="GO:0005737">
    <property type="term" value="C:cytoplasm"/>
    <property type="evidence" value="ECO:0007669"/>
    <property type="project" value="TreeGrafter"/>
</dbReference>
<gene>
    <name evidence="3" type="ORF">CVN68_11230</name>
</gene>
<dbReference type="SUPFAM" id="SSF47616">
    <property type="entry name" value="GST C-terminal domain-like"/>
    <property type="match status" value="1"/>
</dbReference>
<feature type="compositionally biased region" description="Polar residues" evidence="1">
    <location>
        <begin position="1"/>
        <end position="15"/>
    </location>
</feature>
<name>A0A2K8MIU1_9SPHN</name>
<feature type="domain" description="GST N-terminal" evidence="2">
    <location>
        <begin position="40"/>
        <end position="119"/>
    </location>
</feature>
<dbReference type="Gene3D" id="3.40.30.10">
    <property type="entry name" value="Glutaredoxin"/>
    <property type="match status" value="1"/>
</dbReference>